<dbReference type="InterPro" id="IPR027409">
    <property type="entry name" value="GroEL-like_apical_dom_sf"/>
</dbReference>
<dbReference type="Gene3D" id="1.10.560.10">
    <property type="entry name" value="GroEL-like equatorial domain"/>
    <property type="match status" value="2"/>
</dbReference>
<evidence type="ECO:0000313" key="2">
    <source>
        <dbReference type="Proteomes" id="UP001187315"/>
    </source>
</evidence>
<dbReference type="InterPro" id="IPR027413">
    <property type="entry name" value="GROEL-like_equatorial_sf"/>
</dbReference>
<keyword evidence="2" id="KW-1185">Reference proteome</keyword>
<evidence type="ECO:0008006" key="3">
    <source>
        <dbReference type="Google" id="ProtNLM"/>
    </source>
</evidence>
<dbReference type="GO" id="GO:0005524">
    <property type="term" value="F:ATP binding"/>
    <property type="evidence" value="ECO:0007669"/>
    <property type="project" value="InterPro"/>
</dbReference>
<gene>
    <name evidence="1" type="ORF">Q7C36_015005</name>
</gene>
<dbReference type="Gene3D" id="3.30.260.10">
    <property type="entry name" value="TCP-1-like chaperonin intermediate domain"/>
    <property type="match status" value="1"/>
</dbReference>
<protein>
    <recommendedName>
        <fullName evidence="3">Bardet-Biedl syndrome 12</fullName>
    </recommendedName>
</protein>
<dbReference type="GO" id="GO:0051131">
    <property type="term" value="P:chaperone-mediated protein complex assembly"/>
    <property type="evidence" value="ECO:0007669"/>
    <property type="project" value="InterPro"/>
</dbReference>
<dbReference type="Pfam" id="PF00118">
    <property type="entry name" value="Cpn60_TCP1"/>
    <property type="match status" value="1"/>
</dbReference>
<dbReference type="Gene3D" id="3.50.7.10">
    <property type="entry name" value="GroEL"/>
    <property type="match status" value="1"/>
</dbReference>
<proteinExistence type="predicted"/>
<dbReference type="InterPro" id="IPR042984">
    <property type="entry name" value="BBS12"/>
</dbReference>
<dbReference type="InterPro" id="IPR002423">
    <property type="entry name" value="Cpn60/GroEL/TCP-1"/>
</dbReference>
<sequence length="633" mass="70498">MSLLGSTTINQGRHIGLQQLEAMTAAAHTFLGPSKLYKMIQDEASGEAVLVCSCYHLLEHLELSGSVAQLLRETTRAHWGTMHTGTASLLFLVGTWSRVALECLHQGISIQHIVSGMSKGLQVCLEACKLSAVSLESVVCKAGLQKQQQRGGDSMNTEDGLLWKPSLSIGVRKLAQDNDTTINSVPTLCFLKNQYPVKHHLKLKHSRHFNSTPITEEERTPKRSDIARLAEAVCHGRETTMRLVIEASRIQCKYSCEDQRHKALDIDKLVTCLLPGLTEENASVLRGYVVLLSAEQALLVKNLEKRTLNISLLHGDLTDKHRHVGFNRPRNVTYVSNCSGLTGISQEEEWMDEVLKILLNLKVDIVLVSGGITGQLKDHCLHYHILILEHVRVSVLNDFATGTGALPVSYITQLSERCVGSGVHVNTLREYHTEGTEWTVVSVVTDGTALVTVLITSSIHAKLQSLEDQFWSCAYRVHHALKDGKLLPGAGTTELICIHQLHNHGNISQQEETGDELDAARAAAPFEKVILQLMAESWMNYVSTLMVNNGNFKSKTQAWTCIAQQIKQWEYRGPQNNEMTENVLKIKNYLEIMHRVGESEEEEQDEGIVEKERLLSCTFTKCPAILLRDVITQ</sequence>
<evidence type="ECO:0000313" key="1">
    <source>
        <dbReference type="EMBL" id="KAK2834304.1"/>
    </source>
</evidence>
<dbReference type="EMBL" id="JAVHJS010000015">
    <property type="protein sequence ID" value="KAK2834304.1"/>
    <property type="molecule type" value="Genomic_DNA"/>
</dbReference>
<dbReference type="InterPro" id="IPR027410">
    <property type="entry name" value="TCP-1-like_intermed_sf"/>
</dbReference>
<accession>A0AA88MF57</accession>
<comment type="caution">
    <text evidence="1">The sequence shown here is derived from an EMBL/GenBank/DDBJ whole genome shotgun (WGS) entry which is preliminary data.</text>
</comment>
<dbReference type="SUPFAM" id="SSF48592">
    <property type="entry name" value="GroEL equatorial domain-like"/>
    <property type="match status" value="1"/>
</dbReference>
<reference evidence="1" key="1">
    <citation type="submission" date="2023-08" db="EMBL/GenBank/DDBJ databases">
        <title>Pelteobagrus vachellii genome.</title>
        <authorList>
            <person name="Liu H."/>
        </authorList>
    </citation>
    <scope>NUCLEOTIDE SEQUENCE</scope>
    <source>
        <strain evidence="1">PRFRI_2022a</strain>
        <tissue evidence="1">Muscle</tissue>
    </source>
</reference>
<dbReference type="SUPFAM" id="SSF52029">
    <property type="entry name" value="GroEL apical domain-like"/>
    <property type="match status" value="1"/>
</dbReference>
<dbReference type="PANTHER" id="PTHR46883">
    <property type="entry name" value="BARDET-BIEDL SYNDROME 12 PROTEIN"/>
    <property type="match status" value="1"/>
</dbReference>
<dbReference type="GO" id="GO:0045494">
    <property type="term" value="P:photoreceptor cell maintenance"/>
    <property type="evidence" value="ECO:0007669"/>
    <property type="project" value="TreeGrafter"/>
</dbReference>
<organism evidence="1 2">
    <name type="scientific">Tachysurus vachellii</name>
    <name type="common">Darkbarbel catfish</name>
    <name type="synonym">Pelteobagrus vachellii</name>
    <dbReference type="NCBI Taxonomy" id="175792"/>
    <lineage>
        <taxon>Eukaryota</taxon>
        <taxon>Metazoa</taxon>
        <taxon>Chordata</taxon>
        <taxon>Craniata</taxon>
        <taxon>Vertebrata</taxon>
        <taxon>Euteleostomi</taxon>
        <taxon>Actinopterygii</taxon>
        <taxon>Neopterygii</taxon>
        <taxon>Teleostei</taxon>
        <taxon>Ostariophysi</taxon>
        <taxon>Siluriformes</taxon>
        <taxon>Bagridae</taxon>
        <taxon>Tachysurus</taxon>
    </lineage>
</organism>
<dbReference type="PANTHER" id="PTHR46883:SF1">
    <property type="entry name" value="BARDET-BIEDL SYNDROME 12 PROTEIN"/>
    <property type="match status" value="1"/>
</dbReference>
<dbReference type="Proteomes" id="UP001187315">
    <property type="component" value="Unassembled WGS sequence"/>
</dbReference>
<name>A0AA88MF57_TACVA</name>
<dbReference type="AlphaFoldDB" id="A0AA88MF57"/>